<dbReference type="AlphaFoldDB" id="A0A4R6YRS8"/>
<dbReference type="Proteomes" id="UP000295293">
    <property type="component" value="Unassembled WGS sequence"/>
</dbReference>
<keyword evidence="1" id="KW-0812">Transmembrane</keyword>
<proteinExistence type="predicted"/>
<evidence type="ECO:0000256" key="1">
    <source>
        <dbReference type="SAM" id="Phobius"/>
    </source>
</evidence>
<name>A0A4R6YRS8_9GAMM</name>
<organism evidence="2 3">
    <name type="scientific">Tahibacter aquaticus</name>
    <dbReference type="NCBI Taxonomy" id="520092"/>
    <lineage>
        <taxon>Bacteria</taxon>
        <taxon>Pseudomonadati</taxon>
        <taxon>Pseudomonadota</taxon>
        <taxon>Gammaproteobacteria</taxon>
        <taxon>Lysobacterales</taxon>
        <taxon>Rhodanobacteraceae</taxon>
        <taxon>Tahibacter</taxon>
    </lineage>
</organism>
<keyword evidence="3" id="KW-1185">Reference proteome</keyword>
<evidence type="ECO:0000313" key="2">
    <source>
        <dbReference type="EMBL" id="TDR40825.1"/>
    </source>
</evidence>
<evidence type="ECO:0000313" key="3">
    <source>
        <dbReference type="Proteomes" id="UP000295293"/>
    </source>
</evidence>
<dbReference type="EMBL" id="SNZH01000012">
    <property type="protein sequence ID" value="TDR40825.1"/>
    <property type="molecule type" value="Genomic_DNA"/>
</dbReference>
<accession>A0A4R6YRS8</accession>
<protein>
    <submittedName>
        <fullName evidence="2">Uncharacterized protein</fullName>
    </submittedName>
</protein>
<feature type="transmembrane region" description="Helical" evidence="1">
    <location>
        <begin position="86"/>
        <end position="107"/>
    </location>
</feature>
<comment type="caution">
    <text evidence="2">The sequence shown here is derived from an EMBL/GenBank/DDBJ whole genome shotgun (WGS) entry which is preliminary data.</text>
</comment>
<keyword evidence="1" id="KW-0472">Membrane</keyword>
<gene>
    <name evidence="2" type="ORF">DFR29_112139</name>
</gene>
<reference evidence="2 3" key="1">
    <citation type="submission" date="2019-03" db="EMBL/GenBank/DDBJ databases">
        <title>Genomic Encyclopedia of Type Strains, Phase IV (KMG-IV): sequencing the most valuable type-strain genomes for metagenomic binning, comparative biology and taxonomic classification.</title>
        <authorList>
            <person name="Goeker M."/>
        </authorList>
    </citation>
    <scope>NUCLEOTIDE SEQUENCE [LARGE SCALE GENOMIC DNA]</scope>
    <source>
        <strain evidence="2 3">DSM 21667</strain>
    </source>
</reference>
<feature type="transmembrane region" description="Helical" evidence="1">
    <location>
        <begin position="50"/>
        <end position="80"/>
    </location>
</feature>
<keyword evidence="1" id="KW-1133">Transmembrane helix</keyword>
<sequence length="115" mass="12272">MNASKAISATLAQGNLPRAFSPRRRRLHFRPNLATPVQVTENHDSSPVSLLSLGLVAAVALLLSLLACSFIVTGLAVWVANGAAEWVAAAVPALLAILLFAFAWRMAGLLQWRGR</sequence>